<keyword evidence="3" id="KW-0805">Transcription regulation</keyword>
<keyword evidence="1 3" id="KW-0436">Ligase</keyword>
<keyword evidence="3" id="KW-0092">Biotin</keyword>
<sequence>MESNRNRLIALLEENKDQYISGQKLSEQLNISRSAIWKHMKELEKDGYEIEGKSRKGYRIISFPDKLSENTLQWGLKTKWLGKTIIHRESIDSTQFLAHQTARDGAAHGTVIIADEQTKGKGRMNREWHSAPGKGIWLSMILRPQLLPYLAAQLTLLAATVLADVVNEHIGVRPQIKWPNDILINGKKTAGILTEMQAEQDQIQYVVIGMGINVNQAEVELPENISYKATSIRAESGKEWDIKELIQQILQTFEHAYESYIENGFPEVKEKWESYGFKIGEMIDIKTMQDEWRSEFLGIAEDGALLATDREGHETKLYSAEIKWFEDGNENAEDK</sequence>
<dbReference type="NCBIfam" id="TIGR00121">
    <property type="entry name" value="birA_ligase"/>
    <property type="match status" value="1"/>
</dbReference>
<dbReference type="InterPro" id="IPR011991">
    <property type="entry name" value="ArsR-like_HTH"/>
</dbReference>
<evidence type="ECO:0000256" key="3">
    <source>
        <dbReference type="HAMAP-Rule" id="MF_00978"/>
    </source>
</evidence>
<comment type="catalytic activity">
    <reaction evidence="3">
        <text>biotin + L-lysyl-[protein] + ATP = N(6)-biotinyl-L-lysyl-[protein] + AMP + diphosphate + H(+)</text>
        <dbReference type="Rhea" id="RHEA:11756"/>
        <dbReference type="Rhea" id="RHEA-COMP:9752"/>
        <dbReference type="Rhea" id="RHEA-COMP:10505"/>
        <dbReference type="ChEBI" id="CHEBI:15378"/>
        <dbReference type="ChEBI" id="CHEBI:29969"/>
        <dbReference type="ChEBI" id="CHEBI:30616"/>
        <dbReference type="ChEBI" id="CHEBI:33019"/>
        <dbReference type="ChEBI" id="CHEBI:57586"/>
        <dbReference type="ChEBI" id="CHEBI:83144"/>
        <dbReference type="ChEBI" id="CHEBI:456215"/>
        <dbReference type="EC" id="6.3.4.15"/>
    </reaction>
</comment>
<comment type="caution">
    <text evidence="3">Lacks conserved residue(s) required for the propagation of feature annotation.</text>
</comment>
<dbReference type="CDD" id="cd16442">
    <property type="entry name" value="BPL"/>
    <property type="match status" value="1"/>
</dbReference>
<accession>A0ABY9KYR4</accession>
<dbReference type="CDD" id="cd00090">
    <property type="entry name" value="HTH_ARSR"/>
    <property type="match status" value="1"/>
</dbReference>
<keyword evidence="3" id="KW-0804">Transcription</keyword>
<feature type="binding site" evidence="3">
    <location>
        <position position="188"/>
    </location>
    <ligand>
        <name>biotin</name>
        <dbReference type="ChEBI" id="CHEBI:57586"/>
    </ligand>
</feature>
<dbReference type="Gene3D" id="3.30.930.10">
    <property type="entry name" value="Bira Bifunctional Protein, Domain 2"/>
    <property type="match status" value="1"/>
</dbReference>
<dbReference type="EC" id="6.3.4.15" evidence="3"/>
<evidence type="ECO:0000259" key="4">
    <source>
        <dbReference type="PROSITE" id="PS51733"/>
    </source>
</evidence>
<evidence type="ECO:0000256" key="2">
    <source>
        <dbReference type="ARBA" id="ARBA00023125"/>
    </source>
</evidence>
<keyword evidence="2 3" id="KW-0238">DNA-binding</keyword>
<dbReference type="InterPro" id="IPR013196">
    <property type="entry name" value="HTH_11"/>
</dbReference>
<protein>
    <recommendedName>
        <fullName evidence="3">Bifunctional ligase/repressor BirA</fullName>
    </recommendedName>
    <alternativeName>
        <fullName evidence="3">Biotin--[acetyl-CoA-carboxylase] ligase</fullName>
        <ecNumber evidence="3">6.3.4.15</ecNumber>
    </alternativeName>
    <alternativeName>
        <fullName evidence="3">Biotin--protein ligase</fullName>
    </alternativeName>
    <alternativeName>
        <fullName evidence="3">Biotin-[acetyl-CoA carboxylase] synthetase</fullName>
    </alternativeName>
</protein>
<dbReference type="PANTHER" id="PTHR12835:SF5">
    <property type="entry name" value="BIOTIN--PROTEIN LIGASE"/>
    <property type="match status" value="1"/>
</dbReference>
<feature type="binding site" evidence="3">
    <location>
        <position position="117"/>
    </location>
    <ligand>
        <name>biotin</name>
        <dbReference type="ChEBI" id="CHEBI:57586"/>
    </ligand>
</feature>
<feature type="DNA-binding region" description="H-T-H motif" evidence="3">
    <location>
        <begin position="22"/>
        <end position="41"/>
    </location>
</feature>
<dbReference type="GO" id="GO:0004077">
    <property type="term" value="F:biotin--[biotin carboxyl-carrier protein] ligase activity"/>
    <property type="evidence" value="ECO:0007669"/>
    <property type="project" value="UniProtKB-EC"/>
</dbReference>
<proteinExistence type="inferred from homology"/>
<name>A0ABY9KYR4_9BACI</name>
<comment type="similarity">
    <text evidence="3">Belongs to the biotin--protein ligase family.</text>
</comment>
<comment type="function">
    <text evidence="3">Acts both as a biotin--[acetyl-CoA-carboxylase] ligase and a repressor.</text>
</comment>
<dbReference type="Gene3D" id="1.10.10.10">
    <property type="entry name" value="Winged helix-like DNA-binding domain superfamily/Winged helix DNA-binding domain"/>
    <property type="match status" value="1"/>
</dbReference>
<gene>
    <name evidence="3" type="primary">birA</name>
    <name evidence="5" type="ORF">QR721_07065</name>
</gene>
<dbReference type="Proteomes" id="UP001180087">
    <property type="component" value="Chromosome"/>
</dbReference>
<organism evidence="5 6">
    <name type="scientific">Aciduricibacillus chroicocephali</name>
    <dbReference type="NCBI Taxonomy" id="3054939"/>
    <lineage>
        <taxon>Bacteria</taxon>
        <taxon>Bacillati</taxon>
        <taxon>Bacillota</taxon>
        <taxon>Bacilli</taxon>
        <taxon>Bacillales</taxon>
        <taxon>Bacillaceae</taxon>
        <taxon>Aciduricibacillus</taxon>
    </lineage>
</organism>
<dbReference type="EMBL" id="CP129113">
    <property type="protein sequence ID" value="WLV25950.1"/>
    <property type="molecule type" value="Genomic_DNA"/>
</dbReference>
<dbReference type="HAMAP" id="MF_00978">
    <property type="entry name" value="Bifunct_BirA"/>
    <property type="match status" value="1"/>
</dbReference>
<dbReference type="Pfam" id="PF08279">
    <property type="entry name" value="HTH_11"/>
    <property type="match status" value="1"/>
</dbReference>
<reference evidence="5" key="1">
    <citation type="submission" date="2023-06" db="EMBL/GenBank/DDBJ databases">
        <title>A Treasure from Seagulls: Isolation and Description of Aciduricobacillus qingdaonensis gen. nov., sp. nov., a Rare Obligately Uric Acid-utilizing Member in the Family Bacillaceae.</title>
        <authorList>
            <person name="Liu W."/>
            <person name="Wang B."/>
        </authorList>
    </citation>
    <scope>NUCLEOTIDE SEQUENCE</scope>
    <source>
        <strain evidence="5">44XB</strain>
    </source>
</reference>
<dbReference type="SUPFAM" id="SSF55681">
    <property type="entry name" value="Class II aaRS and biotin synthetases"/>
    <property type="match status" value="1"/>
</dbReference>
<dbReference type="RefSeq" id="WP_348029741.1">
    <property type="nucleotide sequence ID" value="NZ_CP129113.1"/>
</dbReference>
<evidence type="ECO:0000256" key="1">
    <source>
        <dbReference type="ARBA" id="ARBA00022598"/>
    </source>
</evidence>
<dbReference type="InterPro" id="IPR045864">
    <property type="entry name" value="aa-tRNA-synth_II/BPL/LPL"/>
</dbReference>
<keyword evidence="3" id="KW-0067">ATP-binding</keyword>
<evidence type="ECO:0000313" key="5">
    <source>
        <dbReference type="EMBL" id="WLV25950.1"/>
    </source>
</evidence>
<dbReference type="PANTHER" id="PTHR12835">
    <property type="entry name" value="BIOTIN PROTEIN LIGASE"/>
    <property type="match status" value="1"/>
</dbReference>
<keyword evidence="3" id="KW-0547">Nucleotide-binding</keyword>
<dbReference type="InterPro" id="IPR004143">
    <property type="entry name" value="BPL_LPL_catalytic"/>
</dbReference>
<evidence type="ECO:0000313" key="6">
    <source>
        <dbReference type="Proteomes" id="UP001180087"/>
    </source>
</evidence>
<dbReference type="SUPFAM" id="SSF46785">
    <property type="entry name" value="Winged helix' DNA-binding domain"/>
    <property type="match status" value="1"/>
</dbReference>
<keyword evidence="6" id="KW-1185">Reference proteome</keyword>
<dbReference type="Pfam" id="PF03099">
    <property type="entry name" value="BPL_LplA_LipB"/>
    <property type="match status" value="1"/>
</dbReference>
<dbReference type="InterPro" id="IPR036388">
    <property type="entry name" value="WH-like_DNA-bd_sf"/>
</dbReference>
<dbReference type="InterPro" id="IPR030855">
    <property type="entry name" value="Bifunct_BirA"/>
</dbReference>
<keyword evidence="3" id="KW-0678">Repressor</keyword>
<dbReference type="InterPro" id="IPR036390">
    <property type="entry name" value="WH_DNA-bd_sf"/>
</dbReference>
<dbReference type="InterPro" id="IPR004408">
    <property type="entry name" value="Biotin_CoA_COase_ligase"/>
</dbReference>
<dbReference type="PROSITE" id="PS51733">
    <property type="entry name" value="BPL_LPL_CATALYTIC"/>
    <property type="match status" value="1"/>
</dbReference>
<feature type="domain" description="BPL/LPL catalytic" evidence="4">
    <location>
        <begin position="70"/>
        <end position="261"/>
    </location>
</feature>